<evidence type="ECO:0000313" key="2">
    <source>
        <dbReference type="Proteomes" id="UP000011682"/>
    </source>
</evidence>
<protein>
    <submittedName>
        <fullName evidence="1">Uncharacterized protein</fullName>
    </submittedName>
</protein>
<keyword evidence="2" id="KW-1185">Reference proteome</keyword>
<dbReference type="AlphaFoldDB" id="S9QTC0"/>
<accession>S9QTC0</accession>
<name>S9QTC0_CYSF2</name>
<dbReference type="Proteomes" id="UP000011682">
    <property type="component" value="Unassembled WGS sequence"/>
</dbReference>
<sequence>MPTVKTHQSAGVTTHFSIDSAERVAWCNIETEGLGLYKGKKNIHAISISTQRADHWFPCFWLPWGGDKTYKVTLVDKRPFKVGGEPKIFLTAAVDGCSVFVEGTEEEPTVYHANAMGQNPSGFDLNTQRYAVRVDRSMLMRDRLLAIPEPKRGTGSGLRVAEGGDYMIDFLQALPPQEEQRLKDEAAQWLRKKKIQPGQGTAQGANGAVRDMGIQVEAHQGTVFGVKKNKRWSFYYQRRVSMKYSTPKSGRTDLSKTKNWNTYSMWLSAEVVKFWPTGGNEVPRITPLPNWPG</sequence>
<proteinExistence type="predicted"/>
<comment type="caution">
    <text evidence="1">The sequence shown here is derived from an EMBL/GenBank/DDBJ whole genome shotgun (WGS) entry which is preliminary data.</text>
</comment>
<dbReference type="EMBL" id="ANAH02000002">
    <property type="protein sequence ID" value="EPX64539.1"/>
    <property type="molecule type" value="Genomic_DNA"/>
</dbReference>
<gene>
    <name evidence="1" type="ORF">D187_003275</name>
</gene>
<organism evidence="1 2">
    <name type="scientific">Cystobacter fuscus (strain ATCC 25194 / DSM 2262 / NBRC 100088 / M29)</name>
    <dbReference type="NCBI Taxonomy" id="1242864"/>
    <lineage>
        <taxon>Bacteria</taxon>
        <taxon>Pseudomonadati</taxon>
        <taxon>Myxococcota</taxon>
        <taxon>Myxococcia</taxon>
        <taxon>Myxococcales</taxon>
        <taxon>Cystobacterineae</taxon>
        <taxon>Archangiaceae</taxon>
        <taxon>Cystobacter</taxon>
    </lineage>
</organism>
<evidence type="ECO:0000313" key="1">
    <source>
        <dbReference type="EMBL" id="EPX64539.1"/>
    </source>
</evidence>
<reference evidence="1" key="1">
    <citation type="submission" date="2013-05" db="EMBL/GenBank/DDBJ databases">
        <title>Genome assembly of Cystobacter fuscus DSM 2262.</title>
        <authorList>
            <person name="Sharma G."/>
            <person name="Khatri I."/>
            <person name="Kaur C."/>
            <person name="Mayilraj S."/>
            <person name="Subramanian S."/>
        </authorList>
    </citation>
    <scope>NUCLEOTIDE SEQUENCE [LARGE SCALE GENOMIC DNA]</scope>
    <source>
        <strain evidence="1">DSM 2262</strain>
    </source>
</reference>